<comment type="caution">
    <text evidence="1">The sequence shown here is derived from an EMBL/GenBank/DDBJ whole genome shotgun (WGS) entry which is preliminary data.</text>
</comment>
<evidence type="ECO:0000313" key="2">
    <source>
        <dbReference type="Proteomes" id="UP000285712"/>
    </source>
</evidence>
<dbReference type="EMBL" id="QUTG01001002">
    <property type="protein sequence ID" value="RHZ00683.1"/>
    <property type="molecule type" value="Genomic_DNA"/>
</dbReference>
<gene>
    <name evidence="1" type="ORF">DYB35_012963</name>
</gene>
<reference evidence="1 2" key="1">
    <citation type="submission" date="2018-08" db="EMBL/GenBank/DDBJ databases">
        <title>Aphanomyces genome sequencing and annotation.</title>
        <authorList>
            <person name="Minardi D."/>
            <person name="Oidtmann B."/>
            <person name="Van Der Giezen M."/>
            <person name="Studholme D.J."/>
        </authorList>
    </citation>
    <scope>NUCLEOTIDE SEQUENCE [LARGE SCALE GENOMIC DNA]</scope>
    <source>
        <strain evidence="1 2">Sv</strain>
    </source>
</reference>
<name>A0A3R7AE19_APHAT</name>
<accession>A0A3R7AE19</accession>
<proteinExistence type="predicted"/>
<dbReference type="Proteomes" id="UP000285712">
    <property type="component" value="Unassembled WGS sequence"/>
</dbReference>
<dbReference type="AlphaFoldDB" id="A0A3R7AE19"/>
<organism evidence="1 2">
    <name type="scientific">Aphanomyces astaci</name>
    <name type="common">Crayfish plague agent</name>
    <dbReference type="NCBI Taxonomy" id="112090"/>
    <lineage>
        <taxon>Eukaryota</taxon>
        <taxon>Sar</taxon>
        <taxon>Stramenopiles</taxon>
        <taxon>Oomycota</taxon>
        <taxon>Saprolegniomycetes</taxon>
        <taxon>Saprolegniales</taxon>
        <taxon>Verrucalvaceae</taxon>
        <taxon>Aphanomyces</taxon>
    </lineage>
</organism>
<evidence type="ECO:0000313" key="1">
    <source>
        <dbReference type="EMBL" id="RHZ00683.1"/>
    </source>
</evidence>
<protein>
    <submittedName>
        <fullName evidence="1">Uncharacterized protein</fullName>
    </submittedName>
</protein>
<sequence length="73" mass="8694">MVVKRGETLPACVAWNEDKNLFLNKEDRIWIPQRKVKSAQKPTKRYVISCNIEKHDYLIHFFVVLKRPEALLQ</sequence>